<feature type="transmembrane region" description="Helical" evidence="2">
    <location>
        <begin position="570"/>
        <end position="591"/>
    </location>
</feature>
<dbReference type="InterPro" id="IPR037401">
    <property type="entry name" value="SnoaL-like"/>
</dbReference>
<dbReference type="EMBL" id="GL876969">
    <property type="protein sequence ID" value="KLU86031.1"/>
    <property type="molecule type" value="Genomic_DNA"/>
</dbReference>
<name>A0A0C4DYD2_MAGP6</name>
<feature type="region of interest" description="Disordered" evidence="1">
    <location>
        <begin position="639"/>
        <end position="662"/>
    </location>
</feature>
<reference evidence="4" key="3">
    <citation type="submission" date="2011-03" db="EMBL/GenBank/DDBJ databases">
        <title>Annotation of Magnaporthe poae ATCC 64411.</title>
        <authorList>
            <person name="Ma L.-J."/>
            <person name="Dead R."/>
            <person name="Young S.K."/>
            <person name="Zeng Q."/>
            <person name="Gargeya S."/>
            <person name="Fitzgerald M."/>
            <person name="Haas B."/>
            <person name="Abouelleil A."/>
            <person name="Alvarado L."/>
            <person name="Arachchi H.M."/>
            <person name="Berlin A."/>
            <person name="Brown A."/>
            <person name="Chapman S.B."/>
            <person name="Chen Z."/>
            <person name="Dunbar C."/>
            <person name="Freedman E."/>
            <person name="Gearin G."/>
            <person name="Gellesch M."/>
            <person name="Goldberg J."/>
            <person name="Griggs A."/>
            <person name="Gujja S."/>
            <person name="Heiman D."/>
            <person name="Howarth C."/>
            <person name="Larson L."/>
            <person name="Lui A."/>
            <person name="MacDonald P.J.P."/>
            <person name="Mehta T."/>
            <person name="Montmayeur A."/>
            <person name="Murphy C."/>
            <person name="Neiman D."/>
            <person name="Pearson M."/>
            <person name="Priest M."/>
            <person name="Roberts A."/>
            <person name="Saif S."/>
            <person name="Shea T."/>
            <person name="Shenoy N."/>
            <person name="Sisk P."/>
            <person name="Stolte C."/>
            <person name="Sykes S."/>
            <person name="Yandava C."/>
            <person name="Wortman J."/>
            <person name="Nusbaum C."/>
            <person name="Birren B."/>
        </authorList>
    </citation>
    <scope>NUCLEOTIDE SEQUENCE</scope>
    <source>
        <strain evidence="4">ATCC 64411</strain>
    </source>
</reference>
<sequence>MSIPPHDVVQRVTNRKAQYARFADTKQWDKFAEVGLPDARYSYQDSSGNVVALRGKPAAFDNPKSCAAYFKAFFRNQQTLHNISLAEITQTGPDEVEVIWAFEDQLIRNYTFWTCRLRGGGHYYEIWRKKGDDWFIADLRMQRTYQMMTFGYFVLLVLGTCIVQLGSDFIPDLFALSESALTSALFFCDKSPVQKIVSMPVLSVLSTNATLNGTSQLPANGSTPTADISLDGHGSTVSRAEVFGIFLTLSLCLLSQPTGSLVYRRSILPWRLNPLASLAEAVLILACVATVIVPIIIGLAINCTLRLESPRVMPREQLGDLSTFWGRWRRRVKLATAARLRLRVEMHALAAALLLIRGCNNQKTQQRACSATDIVAELGASRLFLGENVGVGASEETVSLMPVDAGDGEARRLGEEETAVPAECENSQAQSAQADASRRQEQEAAGDTSTPLFDTRPSEVAGNRLTADRAAILRRVYGSNVFAHREFPVQMVTLLSVTSVAVKLCVSSLPEPLVASGIFMLLGWMAVQLLLLVFHSQDLQDTGLQALSTAVQDFAPLFDQIPSDFRPWMICPYLATCLAVAIPLSSLVLSGSVPARSDAPRPTILLIIAEWAIRLFGVGSLVVIAWAHGLGLMERRPLQRAPGAQHGTRSDGQGDGREGQESRSLLRRSLGPAIFTVLAGLALWVVSVWDRNPDYILPLICWILITYCSTMVALIWAPTLKSVHPLSATPHDGHLAKAHCTTNPGIFNCRYLPLFNQP</sequence>
<proteinExistence type="predicted"/>
<feature type="transmembrane region" description="Helical" evidence="2">
    <location>
        <begin position="513"/>
        <end position="534"/>
    </location>
</feature>
<reference evidence="5" key="5">
    <citation type="submission" date="2015-06" db="UniProtKB">
        <authorList>
            <consortium name="EnsemblFungi"/>
        </authorList>
    </citation>
    <scope>IDENTIFICATION</scope>
    <source>
        <strain evidence="5">ATCC 64411</strain>
    </source>
</reference>
<dbReference type="SUPFAM" id="SSF54427">
    <property type="entry name" value="NTF2-like"/>
    <property type="match status" value="1"/>
</dbReference>
<dbReference type="Gene3D" id="3.10.450.50">
    <property type="match status" value="1"/>
</dbReference>
<feature type="compositionally biased region" description="Basic and acidic residues" evidence="1">
    <location>
        <begin position="648"/>
        <end position="661"/>
    </location>
</feature>
<evidence type="ECO:0000313" key="5">
    <source>
        <dbReference type="EnsemblFungi" id="MAPG_05050T0"/>
    </source>
</evidence>
<gene>
    <name evidence="4" type="ORF">MAPG_05050</name>
</gene>
<feature type="transmembrane region" description="Helical" evidence="2">
    <location>
        <begin position="611"/>
        <end position="632"/>
    </location>
</feature>
<accession>A0A0C4DYD2</accession>
<evidence type="ECO:0000256" key="1">
    <source>
        <dbReference type="SAM" id="MobiDB-lite"/>
    </source>
</evidence>
<evidence type="ECO:0000259" key="3">
    <source>
        <dbReference type="Pfam" id="PF13577"/>
    </source>
</evidence>
<dbReference type="CDD" id="cd00531">
    <property type="entry name" value="NTF2_like"/>
    <property type="match status" value="1"/>
</dbReference>
<keyword evidence="2" id="KW-0812">Transmembrane</keyword>
<dbReference type="OrthoDB" id="4456362at2759"/>
<reference evidence="4" key="2">
    <citation type="submission" date="2010-05" db="EMBL/GenBank/DDBJ databases">
        <title>The Genome Sequence of Magnaporthe poae strain ATCC 64411.</title>
        <authorList>
            <consortium name="The Broad Institute Genome Sequencing Platform"/>
            <consortium name="Broad Institute Genome Sequencing Center for Infectious Disease"/>
            <person name="Ma L.-J."/>
            <person name="Dead R."/>
            <person name="Young S."/>
            <person name="Zeng Q."/>
            <person name="Koehrsen M."/>
            <person name="Alvarado L."/>
            <person name="Berlin A."/>
            <person name="Chapman S.B."/>
            <person name="Chen Z."/>
            <person name="Freedman E."/>
            <person name="Gellesch M."/>
            <person name="Goldberg J."/>
            <person name="Griggs A."/>
            <person name="Gujja S."/>
            <person name="Heilman E.R."/>
            <person name="Heiman D."/>
            <person name="Hepburn T."/>
            <person name="Howarth C."/>
            <person name="Jen D."/>
            <person name="Larson L."/>
            <person name="Mehta T."/>
            <person name="Neiman D."/>
            <person name="Pearson M."/>
            <person name="Roberts A."/>
            <person name="Saif S."/>
            <person name="Shea T."/>
            <person name="Shenoy N."/>
            <person name="Sisk P."/>
            <person name="Stolte C."/>
            <person name="Sykes S."/>
            <person name="Walk T."/>
            <person name="White J."/>
            <person name="Yandava C."/>
            <person name="Haas B."/>
            <person name="Nusbaum C."/>
            <person name="Birren B."/>
        </authorList>
    </citation>
    <scope>NUCLEOTIDE SEQUENCE</scope>
    <source>
        <strain evidence="4">ATCC 64411</strain>
    </source>
</reference>
<keyword evidence="2" id="KW-1133">Transmembrane helix</keyword>
<dbReference type="EnsemblFungi" id="MAPG_05050T0">
    <property type="protein sequence ID" value="MAPG_05050T0"/>
    <property type="gene ID" value="MAPG_05050"/>
</dbReference>
<evidence type="ECO:0000256" key="2">
    <source>
        <dbReference type="SAM" id="Phobius"/>
    </source>
</evidence>
<feature type="transmembrane region" description="Helical" evidence="2">
    <location>
        <begin position="149"/>
        <end position="167"/>
    </location>
</feature>
<keyword evidence="2" id="KW-0472">Membrane</keyword>
<dbReference type="eggNOG" id="ENOG502SVFZ">
    <property type="taxonomic scope" value="Eukaryota"/>
</dbReference>
<feature type="transmembrane region" description="Helical" evidence="2">
    <location>
        <begin position="695"/>
        <end position="717"/>
    </location>
</feature>
<feature type="transmembrane region" description="Helical" evidence="2">
    <location>
        <begin position="670"/>
        <end position="689"/>
    </location>
</feature>
<feature type="region of interest" description="Disordered" evidence="1">
    <location>
        <begin position="410"/>
        <end position="460"/>
    </location>
</feature>
<dbReference type="Proteomes" id="UP000011715">
    <property type="component" value="Unassembled WGS sequence"/>
</dbReference>
<organism evidence="5 6">
    <name type="scientific">Magnaporthiopsis poae (strain ATCC 64411 / 73-15)</name>
    <name type="common">Kentucky bluegrass fungus</name>
    <name type="synonym">Magnaporthe poae</name>
    <dbReference type="NCBI Taxonomy" id="644358"/>
    <lineage>
        <taxon>Eukaryota</taxon>
        <taxon>Fungi</taxon>
        <taxon>Dikarya</taxon>
        <taxon>Ascomycota</taxon>
        <taxon>Pezizomycotina</taxon>
        <taxon>Sordariomycetes</taxon>
        <taxon>Sordariomycetidae</taxon>
        <taxon>Magnaporthales</taxon>
        <taxon>Magnaporthaceae</taxon>
        <taxon>Magnaporthiopsis</taxon>
    </lineage>
</organism>
<evidence type="ECO:0000313" key="6">
    <source>
        <dbReference type="Proteomes" id="UP000011715"/>
    </source>
</evidence>
<feature type="transmembrane region" description="Helical" evidence="2">
    <location>
        <begin position="275"/>
        <end position="301"/>
    </location>
</feature>
<evidence type="ECO:0000313" key="4">
    <source>
        <dbReference type="EMBL" id="KLU86031.1"/>
    </source>
</evidence>
<dbReference type="EMBL" id="ADBL01001189">
    <property type="status" value="NOT_ANNOTATED_CDS"/>
    <property type="molecule type" value="Genomic_DNA"/>
</dbReference>
<reference evidence="5" key="4">
    <citation type="journal article" date="2015" name="G3 (Bethesda)">
        <title>Genome sequences of three phytopathogenic species of the Magnaporthaceae family of fungi.</title>
        <authorList>
            <person name="Okagaki L.H."/>
            <person name="Nunes C.C."/>
            <person name="Sailsbery J."/>
            <person name="Clay B."/>
            <person name="Brown D."/>
            <person name="John T."/>
            <person name="Oh Y."/>
            <person name="Young N."/>
            <person name="Fitzgerald M."/>
            <person name="Haas B.J."/>
            <person name="Zeng Q."/>
            <person name="Young S."/>
            <person name="Adiconis X."/>
            <person name="Fan L."/>
            <person name="Levin J.Z."/>
            <person name="Mitchell T.K."/>
            <person name="Okubara P.A."/>
            <person name="Farman M.L."/>
            <person name="Kohn L.M."/>
            <person name="Birren B."/>
            <person name="Ma L.-J."/>
            <person name="Dean R.A."/>
        </authorList>
    </citation>
    <scope>NUCLEOTIDE SEQUENCE</scope>
    <source>
        <strain evidence="5">ATCC 64411 / 73-15</strain>
    </source>
</reference>
<keyword evidence="6" id="KW-1185">Reference proteome</keyword>
<dbReference type="Pfam" id="PF13577">
    <property type="entry name" value="SnoaL_4"/>
    <property type="match status" value="1"/>
</dbReference>
<reference evidence="6" key="1">
    <citation type="submission" date="2010-05" db="EMBL/GenBank/DDBJ databases">
        <title>The genome sequence of Magnaporthe poae strain ATCC 64411.</title>
        <authorList>
            <person name="Ma L.-J."/>
            <person name="Dead R."/>
            <person name="Young S."/>
            <person name="Zeng Q."/>
            <person name="Koehrsen M."/>
            <person name="Alvarado L."/>
            <person name="Berlin A."/>
            <person name="Chapman S.B."/>
            <person name="Chen Z."/>
            <person name="Freedman E."/>
            <person name="Gellesch M."/>
            <person name="Goldberg J."/>
            <person name="Griggs A."/>
            <person name="Gujja S."/>
            <person name="Heilman E.R."/>
            <person name="Heiman D."/>
            <person name="Hepburn T."/>
            <person name="Howarth C."/>
            <person name="Jen D."/>
            <person name="Larson L."/>
            <person name="Mehta T."/>
            <person name="Neiman D."/>
            <person name="Pearson M."/>
            <person name="Roberts A."/>
            <person name="Saif S."/>
            <person name="Shea T."/>
            <person name="Shenoy N."/>
            <person name="Sisk P."/>
            <person name="Stolte C."/>
            <person name="Sykes S."/>
            <person name="Walk T."/>
            <person name="White J."/>
            <person name="Yandava C."/>
            <person name="Haas B."/>
            <person name="Nusbaum C."/>
            <person name="Birren B."/>
        </authorList>
    </citation>
    <scope>NUCLEOTIDE SEQUENCE [LARGE SCALE GENOMIC DNA]</scope>
    <source>
        <strain evidence="6">ATCC 64411 / 73-15</strain>
    </source>
</reference>
<feature type="domain" description="SnoaL-like" evidence="3">
    <location>
        <begin position="12"/>
        <end position="139"/>
    </location>
</feature>
<protein>
    <recommendedName>
        <fullName evidence="3">SnoaL-like domain-containing protein</fullName>
    </recommendedName>
</protein>
<dbReference type="VEuPathDB" id="FungiDB:MAPG_05050"/>
<dbReference type="InterPro" id="IPR032710">
    <property type="entry name" value="NTF2-like_dom_sf"/>
</dbReference>
<dbReference type="AlphaFoldDB" id="A0A0C4DYD2"/>